<keyword evidence="3" id="KW-1185">Reference proteome</keyword>
<proteinExistence type="predicted"/>
<evidence type="ECO:0000313" key="2">
    <source>
        <dbReference type="EMBL" id="KAI5063906.1"/>
    </source>
</evidence>
<dbReference type="Proteomes" id="UP000886520">
    <property type="component" value="Chromosome 20"/>
</dbReference>
<accession>A0A9D4U9E0</accession>
<comment type="caution">
    <text evidence="2">The sequence shown here is derived from an EMBL/GenBank/DDBJ whole genome shotgun (WGS) entry which is preliminary data.</text>
</comment>
<gene>
    <name evidence="2" type="ORF">GOP47_0020576</name>
</gene>
<reference evidence="2" key="1">
    <citation type="submission" date="2021-01" db="EMBL/GenBank/DDBJ databases">
        <title>Adiantum capillus-veneris genome.</title>
        <authorList>
            <person name="Fang Y."/>
            <person name="Liao Q."/>
        </authorList>
    </citation>
    <scope>NUCLEOTIDE SEQUENCE</scope>
    <source>
        <strain evidence="2">H3</strain>
        <tissue evidence="2">Leaf</tissue>
    </source>
</reference>
<organism evidence="2 3">
    <name type="scientific">Adiantum capillus-veneris</name>
    <name type="common">Maidenhair fern</name>
    <dbReference type="NCBI Taxonomy" id="13818"/>
    <lineage>
        <taxon>Eukaryota</taxon>
        <taxon>Viridiplantae</taxon>
        <taxon>Streptophyta</taxon>
        <taxon>Embryophyta</taxon>
        <taxon>Tracheophyta</taxon>
        <taxon>Polypodiopsida</taxon>
        <taxon>Polypodiidae</taxon>
        <taxon>Polypodiales</taxon>
        <taxon>Pteridineae</taxon>
        <taxon>Pteridaceae</taxon>
        <taxon>Vittarioideae</taxon>
        <taxon>Adiantum</taxon>
    </lineage>
</organism>
<sequence>MPRTYVSSSALPQQQWPLASRCFDGYLNGVAVLNPSSAETASALRKLFAQYPPSGLQQRSSVYQAVQESLNERSRVSRKMLPVMNAHAGQCPPAPAEANPIASRGVRVPQQELPKDPPIGGTIARLVPMYGKFPTPPLWPISGST</sequence>
<name>A0A9D4U9E0_ADICA</name>
<evidence type="ECO:0000313" key="3">
    <source>
        <dbReference type="Proteomes" id="UP000886520"/>
    </source>
</evidence>
<dbReference type="AlphaFoldDB" id="A0A9D4U9E0"/>
<evidence type="ECO:0000256" key="1">
    <source>
        <dbReference type="SAM" id="MobiDB-lite"/>
    </source>
</evidence>
<protein>
    <submittedName>
        <fullName evidence="2">Uncharacterized protein</fullName>
    </submittedName>
</protein>
<feature type="region of interest" description="Disordered" evidence="1">
    <location>
        <begin position="86"/>
        <end position="105"/>
    </location>
</feature>
<dbReference type="EMBL" id="JABFUD020000020">
    <property type="protein sequence ID" value="KAI5063906.1"/>
    <property type="molecule type" value="Genomic_DNA"/>
</dbReference>